<gene>
    <name evidence="2" type="ORF">IL334_002040</name>
</gene>
<dbReference type="Proteomes" id="UP001329825">
    <property type="component" value="Chromosome 2"/>
</dbReference>
<evidence type="ECO:0000313" key="2">
    <source>
        <dbReference type="EMBL" id="WRT65098.1"/>
    </source>
</evidence>
<reference evidence="2 3" key="1">
    <citation type="submission" date="2024-01" db="EMBL/GenBank/DDBJ databases">
        <title>Comparative genomics of Cryptococcus and Kwoniella reveals pathogenesis evolution and contrasting modes of karyotype evolution via chromosome fusion or intercentromeric recombination.</title>
        <authorList>
            <person name="Coelho M.A."/>
            <person name="David-Palma M."/>
            <person name="Shea T."/>
            <person name="Bowers K."/>
            <person name="McGinley-Smith S."/>
            <person name="Mohammad A.W."/>
            <person name="Gnirke A."/>
            <person name="Yurkov A.M."/>
            <person name="Nowrousian M."/>
            <person name="Sun S."/>
            <person name="Cuomo C.A."/>
            <person name="Heitman J."/>
        </authorList>
    </citation>
    <scope>NUCLEOTIDE SEQUENCE [LARGE SCALE GENOMIC DNA]</scope>
    <source>
        <strain evidence="2">CBS 11374</strain>
    </source>
</reference>
<dbReference type="GeneID" id="87954171"/>
<evidence type="ECO:0000256" key="1">
    <source>
        <dbReference type="SAM" id="MobiDB-lite"/>
    </source>
</evidence>
<keyword evidence="3" id="KW-1185">Reference proteome</keyword>
<name>A0ABZ1CU91_9TREE</name>
<dbReference type="RefSeq" id="XP_062789838.1">
    <property type="nucleotide sequence ID" value="XM_062933787.1"/>
</dbReference>
<dbReference type="EMBL" id="CP141882">
    <property type="protein sequence ID" value="WRT65098.1"/>
    <property type="molecule type" value="Genomic_DNA"/>
</dbReference>
<feature type="compositionally biased region" description="Low complexity" evidence="1">
    <location>
        <begin position="106"/>
        <end position="116"/>
    </location>
</feature>
<evidence type="ECO:0008006" key="4">
    <source>
        <dbReference type="Google" id="ProtNLM"/>
    </source>
</evidence>
<evidence type="ECO:0000313" key="3">
    <source>
        <dbReference type="Proteomes" id="UP001329825"/>
    </source>
</evidence>
<feature type="compositionally biased region" description="Polar residues" evidence="1">
    <location>
        <begin position="59"/>
        <end position="78"/>
    </location>
</feature>
<organism evidence="2 3">
    <name type="scientific">Kwoniella shivajii</name>
    <dbReference type="NCBI Taxonomy" id="564305"/>
    <lineage>
        <taxon>Eukaryota</taxon>
        <taxon>Fungi</taxon>
        <taxon>Dikarya</taxon>
        <taxon>Basidiomycota</taxon>
        <taxon>Agaricomycotina</taxon>
        <taxon>Tremellomycetes</taxon>
        <taxon>Tremellales</taxon>
        <taxon>Cryptococcaceae</taxon>
        <taxon>Kwoniella</taxon>
    </lineage>
</organism>
<sequence length="238" mass="26253">MDESIEEGDSLFSLPGRPNVNPRSLYHTPPQASGGNRVGLGLDPTIVPAHLPESEESFEQPNRWSGASPPDISTSYEYPQQGEEEEEDGIPVEEQGEEEEDEDGEGSYAASEGSSAQYDPEADPETFARRLDELAGILEISEQESNANKWGIPIINKKNQDIPLHDFRSLINLHLTSTEWKYSSPALLVPLPGRTASFGGGLPMNHDTVIHPIRVLGRGWTDRDDWLDDDSDSMQVEA</sequence>
<proteinExistence type="predicted"/>
<feature type="compositionally biased region" description="Acidic residues" evidence="1">
    <location>
        <begin position="82"/>
        <end position="105"/>
    </location>
</feature>
<accession>A0ABZ1CU91</accession>
<protein>
    <recommendedName>
        <fullName evidence="4">Anaphase-promoting complex subunit 13</fullName>
    </recommendedName>
</protein>
<feature type="region of interest" description="Disordered" evidence="1">
    <location>
        <begin position="1"/>
        <end position="123"/>
    </location>
</feature>